<dbReference type="Pfam" id="PF16363">
    <property type="entry name" value="GDP_Man_Dehyd"/>
    <property type="match status" value="1"/>
</dbReference>
<keyword evidence="10" id="KW-1185">Reference proteome</keyword>
<keyword evidence="5" id="KW-0520">NAD</keyword>
<reference evidence="9 10" key="1">
    <citation type="journal article" date="2024" name="Chem. Sci.">
        <title>Discovery of megapolipeptins by genome mining of a Burkholderiales bacteria collection.</title>
        <authorList>
            <person name="Paulo B.S."/>
            <person name="Recchia M.J.J."/>
            <person name="Lee S."/>
            <person name="Fergusson C.H."/>
            <person name="Romanowski S.B."/>
            <person name="Hernandez A."/>
            <person name="Krull N."/>
            <person name="Liu D.Y."/>
            <person name="Cavanagh H."/>
            <person name="Bos A."/>
            <person name="Gray C.A."/>
            <person name="Murphy B.T."/>
            <person name="Linington R.G."/>
            <person name="Eustaquio A.S."/>
        </authorList>
    </citation>
    <scope>NUCLEOTIDE SEQUENCE [LARGE SCALE GENOMIC DNA]</scope>
    <source>
        <strain evidence="9 10">RL21-008-BIB-B</strain>
    </source>
</reference>
<evidence type="ECO:0000256" key="1">
    <source>
        <dbReference type="ARBA" id="ARBA00001539"/>
    </source>
</evidence>
<evidence type="ECO:0000256" key="4">
    <source>
        <dbReference type="ARBA" id="ARBA00011990"/>
    </source>
</evidence>
<evidence type="ECO:0000313" key="10">
    <source>
        <dbReference type="Proteomes" id="UP001629214"/>
    </source>
</evidence>
<dbReference type="Gene3D" id="3.40.50.720">
    <property type="entry name" value="NAD(P)-binding Rossmann-like Domain"/>
    <property type="match status" value="1"/>
</dbReference>
<dbReference type="NCBIfam" id="TIGR01181">
    <property type="entry name" value="dTDP_gluc_dehyt"/>
    <property type="match status" value="1"/>
</dbReference>
<gene>
    <name evidence="9" type="primary">rfbB</name>
    <name evidence="9" type="ORF">PQR63_12100</name>
</gene>
<dbReference type="RefSeq" id="WP_408168135.1">
    <property type="nucleotide sequence ID" value="NZ_JAQQFR010000007.1"/>
</dbReference>
<evidence type="ECO:0000256" key="2">
    <source>
        <dbReference type="ARBA" id="ARBA00001911"/>
    </source>
</evidence>
<dbReference type="GO" id="GO:0008460">
    <property type="term" value="F:dTDP-glucose 4,6-dehydratase activity"/>
    <property type="evidence" value="ECO:0007669"/>
    <property type="project" value="UniProtKB-EC"/>
</dbReference>
<comment type="cofactor">
    <cofactor evidence="2 7">
        <name>NAD(+)</name>
        <dbReference type="ChEBI" id="CHEBI:57540"/>
    </cofactor>
</comment>
<feature type="domain" description="NAD(P)-binding" evidence="8">
    <location>
        <begin position="3"/>
        <end position="322"/>
    </location>
</feature>
<sequence length="360" mass="40236">MIFVTGGAGFIGSNFILDWLAKNDEAVVNFDKLTYAGSMNNLVSVSQDPRHIFVQGDIGDKVRVAALFAQYKPRAIIHFAAESHVDRSIHGPAAFIETNVNGTFGLLEAVRAHWASLPDADKVTFRFLHVSTDEVYGTLGTHDAPFTETSQYAPNSPYSASKAASDHLVRSYHHTYGLPTLTTNCSNNYGPYHFPEKLIPLIIANALSGKPLPVYGDGQQVRDWLYVSDHCAAIRRVLEAGVPGEVYNIGGWNEKTNLDVVHVLCDILDRLSPKSAGSYRDQITFVADRLGHDRRYAIDARKIERDLGWKPMETFETGIRKTVQWYLENQAWVADIQSGEYLKWVDQNYSQRQGAIKAMQ</sequence>
<keyword evidence="6 7" id="KW-0456">Lyase</keyword>
<evidence type="ECO:0000259" key="8">
    <source>
        <dbReference type="Pfam" id="PF16363"/>
    </source>
</evidence>
<comment type="catalytic activity">
    <reaction evidence="1 7">
        <text>dTDP-alpha-D-glucose = dTDP-4-dehydro-6-deoxy-alpha-D-glucose + H2O</text>
        <dbReference type="Rhea" id="RHEA:17221"/>
        <dbReference type="ChEBI" id="CHEBI:15377"/>
        <dbReference type="ChEBI" id="CHEBI:57477"/>
        <dbReference type="ChEBI" id="CHEBI:57649"/>
        <dbReference type="EC" id="4.2.1.46"/>
    </reaction>
</comment>
<dbReference type="InterPro" id="IPR005888">
    <property type="entry name" value="dTDP_Gluc_deHydtase"/>
</dbReference>
<dbReference type="EMBL" id="JAQQFR010000007">
    <property type="protein sequence ID" value="MFL9879131.1"/>
    <property type="molecule type" value="Genomic_DNA"/>
</dbReference>
<accession>A0ABW8Z7V8</accession>
<evidence type="ECO:0000256" key="5">
    <source>
        <dbReference type="ARBA" id="ARBA00023027"/>
    </source>
</evidence>
<evidence type="ECO:0000313" key="9">
    <source>
        <dbReference type="EMBL" id="MFL9879131.1"/>
    </source>
</evidence>
<evidence type="ECO:0000256" key="6">
    <source>
        <dbReference type="ARBA" id="ARBA00023239"/>
    </source>
</evidence>
<dbReference type="PROSITE" id="PS00061">
    <property type="entry name" value="ADH_SHORT"/>
    <property type="match status" value="1"/>
</dbReference>
<dbReference type="Gene3D" id="3.90.25.10">
    <property type="entry name" value="UDP-galactose 4-epimerase, domain 1"/>
    <property type="match status" value="1"/>
</dbReference>
<comment type="similarity">
    <text evidence="3 7">Belongs to the NAD(P)-dependent epimerase/dehydratase family. dTDP-glucose dehydratase subfamily.</text>
</comment>
<dbReference type="Proteomes" id="UP001629214">
    <property type="component" value="Unassembled WGS sequence"/>
</dbReference>
<dbReference type="InterPro" id="IPR020904">
    <property type="entry name" value="Sc_DH/Rdtase_CS"/>
</dbReference>
<name>A0ABW8Z7V8_9BURK</name>
<evidence type="ECO:0000256" key="7">
    <source>
        <dbReference type="RuleBase" id="RU004473"/>
    </source>
</evidence>
<dbReference type="CDD" id="cd05246">
    <property type="entry name" value="dTDP_GD_SDR_e"/>
    <property type="match status" value="1"/>
</dbReference>
<evidence type="ECO:0000256" key="3">
    <source>
        <dbReference type="ARBA" id="ARBA00008178"/>
    </source>
</evidence>
<dbReference type="InterPro" id="IPR036291">
    <property type="entry name" value="NAD(P)-bd_dom_sf"/>
</dbReference>
<dbReference type="SUPFAM" id="SSF51735">
    <property type="entry name" value="NAD(P)-binding Rossmann-fold domains"/>
    <property type="match status" value="1"/>
</dbReference>
<dbReference type="PANTHER" id="PTHR43000">
    <property type="entry name" value="DTDP-D-GLUCOSE 4,6-DEHYDRATASE-RELATED"/>
    <property type="match status" value="1"/>
</dbReference>
<dbReference type="InterPro" id="IPR016040">
    <property type="entry name" value="NAD(P)-bd_dom"/>
</dbReference>
<comment type="caution">
    <text evidence="9">The sequence shown here is derived from an EMBL/GenBank/DDBJ whole genome shotgun (WGS) entry which is preliminary data.</text>
</comment>
<dbReference type="EC" id="4.2.1.46" evidence="4 7"/>
<organism evidence="9 10">
    <name type="scientific">Herbaspirillum rhizosphaerae</name>
    <dbReference type="NCBI Taxonomy" id="346179"/>
    <lineage>
        <taxon>Bacteria</taxon>
        <taxon>Pseudomonadati</taxon>
        <taxon>Pseudomonadota</taxon>
        <taxon>Betaproteobacteria</taxon>
        <taxon>Burkholderiales</taxon>
        <taxon>Oxalobacteraceae</taxon>
        <taxon>Herbaspirillum</taxon>
    </lineage>
</organism>
<proteinExistence type="inferred from homology"/>
<protein>
    <recommendedName>
        <fullName evidence="4 7">dTDP-glucose 4,6-dehydratase</fullName>
        <ecNumber evidence="4 7">4.2.1.46</ecNumber>
    </recommendedName>
</protein>